<dbReference type="PANTHER" id="PTHR24104:SF25">
    <property type="entry name" value="PROTEIN LIN-41"/>
    <property type="match status" value="1"/>
</dbReference>
<proteinExistence type="predicted"/>
<dbReference type="InterPro" id="IPR011042">
    <property type="entry name" value="6-blade_b-propeller_TolB-like"/>
</dbReference>
<protein>
    <recommendedName>
        <fullName evidence="2">NHL repeat domain protein</fullName>
    </recommendedName>
</protein>
<dbReference type="SUPFAM" id="SSF101898">
    <property type="entry name" value="NHL repeat"/>
    <property type="match status" value="1"/>
</dbReference>
<gene>
    <name evidence="1" type="ORF">MNBD_GAMMA03-1848</name>
</gene>
<evidence type="ECO:0000313" key="1">
    <source>
        <dbReference type="EMBL" id="VAW45959.1"/>
    </source>
</evidence>
<evidence type="ECO:0008006" key="2">
    <source>
        <dbReference type="Google" id="ProtNLM"/>
    </source>
</evidence>
<sequence>MLRTWTLLLCLIVAPVTVRSEMLEEFDTIDSFRIISGGWLSTLVGTEFEQLESPVSVAAKDNYVYFIDDVLMGLYSYNVVDQRASNLKSIYRDLKGNSARLFISDDQELFVIDPFGSQVSKYDLTGNLITRFYNPLNLNYPVDMCIHPLNNRVLVADAFFGHIIEFSETGDALALHGLKEKSKVQAGNDIVGMACTQDEIFIVSKLSKEINVFSYSGDLLRQIPRSEVRSPTAIAADSYGRVYISDDFDDQIKVYTQSGFLKSFGRSGVGSLHFREIKDLSIDGDYLYVADNMNRSIKILKVNPPSKDFKK</sequence>
<dbReference type="AlphaFoldDB" id="A0A3B0W9H0"/>
<dbReference type="InterPro" id="IPR050952">
    <property type="entry name" value="TRIM-NHL_E3_ligases"/>
</dbReference>
<name>A0A3B0W9H0_9ZZZZ</name>
<dbReference type="Gene3D" id="2.120.10.30">
    <property type="entry name" value="TolB, C-terminal domain"/>
    <property type="match status" value="2"/>
</dbReference>
<organism evidence="1">
    <name type="scientific">hydrothermal vent metagenome</name>
    <dbReference type="NCBI Taxonomy" id="652676"/>
    <lineage>
        <taxon>unclassified sequences</taxon>
        <taxon>metagenomes</taxon>
        <taxon>ecological metagenomes</taxon>
    </lineage>
</organism>
<accession>A0A3B0W9H0</accession>
<reference evidence="1" key="1">
    <citation type="submission" date="2018-06" db="EMBL/GenBank/DDBJ databases">
        <authorList>
            <person name="Zhirakovskaya E."/>
        </authorList>
    </citation>
    <scope>NUCLEOTIDE SEQUENCE</scope>
</reference>
<dbReference type="EMBL" id="UOFC01000084">
    <property type="protein sequence ID" value="VAW45959.1"/>
    <property type="molecule type" value="Genomic_DNA"/>
</dbReference>
<dbReference type="GO" id="GO:0008270">
    <property type="term" value="F:zinc ion binding"/>
    <property type="evidence" value="ECO:0007669"/>
    <property type="project" value="UniProtKB-KW"/>
</dbReference>
<dbReference type="PANTHER" id="PTHR24104">
    <property type="entry name" value="E3 UBIQUITIN-PROTEIN LIGASE NHLRC1-RELATED"/>
    <property type="match status" value="1"/>
</dbReference>